<comment type="caution">
    <text evidence="2">The sequence shown here is derived from an EMBL/GenBank/DDBJ whole genome shotgun (WGS) entry which is preliminary data.</text>
</comment>
<dbReference type="Gene3D" id="3.40.630.30">
    <property type="match status" value="2"/>
</dbReference>
<name>A0A9D2CFA7_9FIRM</name>
<dbReference type="PANTHER" id="PTHR41373">
    <property type="entry name" value="DUF2156 DOMAIN-CONTAINING PROTEIN"/>
    <property type="match status" value="1"/>
</dbReference>
<feature type="domain" description="N-acetyltransferase" evidence="1">
    <location>
        <begin position="328"/>
        <end position="471"/>
    </location>
</feature>
<dbReference type="GO" id="GO:0016747">
    <property type="term" value="F:acyltransferase activity, transferring groups other than amino-acyl groups"/>
    <property type="evidence" value="ECO:0007669"/>
    <property type="project" value="InterPro"/>
</dbReference>
<organism evidence="2 3">
    <name type="scientific">Candidatus Borkfalkia excrementavium</name>
    <dbReference type="NCBI Taxonomy" id="2838505"/>
    <lineage>
        <taxon>Bacteria</taxon>
        <taxon>Bacillati</taxon>
        <taxon>Bacillota</taxon>
        <taxon>Clostridia</taxon>
        <taxon>Christensenellales</taxon>
        <taxon>Christensenellaceae</taxon>
        <taxon>Candidatus Borkfalkia</taxon>
    </lineage>
</organism>
<dbReference type="PANTHER" id="PTHR41373:SF1">
    <property type="entry name" value="PHOSPHATIDYLGLYCEROL LYSYLTRANSFERASE C-TERMINAL DOMAIN-CONTAINING PROTEIN"/>
    <property type="match status" value="1"/>
</dbReference>
<reference evidence="2" key="1">
    <citation type="journal article" date="2021" name="PeerJ">
        <title>Extensive microbial diversity within the chicken gut microbiome revealed by metagenomics and culture.</title>
        <authorList>
            <person name="Gilroy R."/>
            <person name="Ravi A."/>
            <person name="Getino M."/>
            <person name="Pursley I."/>
            <person name="Horton D.L."/>
            <person name="Alikhan N.F."/>
            <person name="Baker D."/>
            <person name="Gharbi K."/>
            <person name="Hall N."/>
            <person name="Watson M."/>
            <person name="Adriaenssens E.M."/>
            <person name="Foster-Nyarko E."/>
            <person name="Jarju S."/>
            <person name="Secka A."/>
            <person name="Antonio M."/>
            <person name="Oren A."/>
            <person name="Chaudhuri R.R."/>
            <person name="La Ragione R."/>
            <person name="Hildebrand F."/>
            <person name="Pallen M.J."/>
        </authorList>
    </citation>
    <scope>NUCLEOTIDE SEQUENCE</scope>
    <source>
        <strain evidence="2">CHK199-9574</strain>
    </source>
</reference>
<evidence type="ECO:0000313" key="3">
    <source>
        <dbReference type="Proteomes" id="UP000824135"/>
    </source>
</evidence>
<evidence type="ECO:0000259" key="1">
    <source>
        <dbReference type="PROSITE" id="PS51186"/>
    </source>
</evidence>
<sequence length="472" mass="55403">MQFKKLEREDIPALIPYFQKQKTHISNYSVSFLFMWFRHQNAWFAVAEDCLIVREQFITMPYFHFPVSRTGDEESELRALEALEDYCRKNRERLHFTNVPKSRLALLVERYGSDVHVSNPRRWRDYLYLAEDFKTYPGGRYSGQRNHVNKFLKNYPDYQFCDYKREDLEEIYRFLKEYSAVQLAKDTFSAQEELRAVEEIMPHIEELGMVSAYVRVGGKIVSLSVGEICGDMMIVVIEKALRGYQGAYPAIAQFFARRFCGEGIRYINREDDAGDLGLRKSKLQYLPAEIVDKYNLAIKRPIDTVSQFPRIKTERLTLKKIPEKDAARFARLAKDDDLNRWWGYDWHDDAPEDVSDAWFLEDVYADFKKKDEIRLGVYFGGELIGEAVLHNFGYRAEAEVGVRILREYQGRGFAREAVEGLFEYGFAKLSLEKIEAKCFKENAPSERMLRAAGMRPCGEDERYFYFYKTAAM</sequence>
<dbReference type="Pfam" id="PF13302">
    <property type="entry name" value="Acetyltransf_3"/>
    <property type="match status" value="1"/>
</dbReference>
<dbReference type="InterPro" id="IPR024320">
    <property type="entry name" value="LPG_synthase_C"/>
</dbReference>
<proteinExistence type="predicted"/>
<protein>
    <submittedName>
        <fullName evidence="2">GNAT family N-acetyltransferase</fullName>
    </submittedName>
</protein>
<dbReference type="InterPro" id="IPR016732">
    <property type="entry name" value="UCP018688"/>
</dbReference>
<gene>
    <name evidence="2" type="ORF">H9728_06325</name>
</gene>
<dbReference type="Pfam" id="PF09924">
    <property type="entry name" value="LPG_synthase_C"/>
    <property type="match status" value="1"/>
</dbReference>
<reference evidence="2" key="2">
    <citation type="submission" date="2021-04" db="EMBL/GenBank/DDBJ databases">
        <authorList>
            <person name="Gilroy R."/>
        </authorList>
    </citation>
    <scope>NUCLEOTIDE SEQUENCE</scope>
    <source>
        <strain evidence="2">CHK199-9574</strain>
    </source>
</reference>
<dbReference type="PROSITE" id="PS51186">
    <property type="entry name" value="GNAT"/>
    <property type="match status" value="1"/>
</dbReference>
<dbReference type="AlphaFoldDB" id="A0A9D2CFA7"/>
<dbReference type="Proteomes" id="UP000824135">
    <property type="component" value="Unassembled WGS sequence"/>
</dbReference>
<dbReference type="InterPro" id="IPR000182">
    <property type="entry name" value="GNAT_dom"/>
</dbReference>
<evidence type="ECO:0000313" key="2">
    <source>
        <dbReference type="EMBL" id="HIY78643.1"/>
    </source>
</evidence>
<dbReference type="SUPFAM" id="SSF55729">
    <property type="entry name" value="Acyl-CoA N-acyltransferases (Nat)"/>
    <property type="match status" value="3"/>
</dbReference>
<dbReference type="InterPro" id="IPR016181">
    <property type="entry name" value="Acyl_CoA_acyltransferase"/>
</dbReference>
<dbReference type="EMBL" id="DXCO01000038">
    <property type="protein sequence ID" value="HIY78643.1"/>
    <property type="molecule type" value="Genomic_DNA"/>
</dbReference>
<accession>A0A9D2CFA7</accession>